<gene>
    <name evidence="9" type="ORF">EVOR1521_LOCUS2738</name>
</gene>
<keyword evidence="7" id="KW-0520">NAD</keyword>
<evidence type="ECO:0000259" key="8">
    <source>
        <dbReference type="Pfam" id="PF01467"/>
    </source>
</evidence>
<dbReference type="PANTHER" id="PTHR39321:SF3">
    <property type="entry name" value="PHOSPHOPANTETHEINE ADENYLYLTRANSFERASE"/>
    <property type="match status" value="1"/>
</dbReference>
<keyword evidence="2" id="KW-0662">Pyridine nucleotide biosynthesis</keyword>
<dbReference type="InterPro" id="IPR004821">
    <property type="entry name" value="Cyt_trans-like"/>
</dbReference>
<accession>A0AA36HQM1</accession>
<keyword evidence="4" id="KW-0548">Nucleotidyltransferase</keyword>
<sequence length="311" mass="35022">MTQEELLFGPTPWSFKSYTTFPNISDWILWPFTGSCSERWLKELQRKWAFGEVVAMVKEGYGGPAHVDAPKRVAIYGGAFDPPTNSHLTCAAEIVHSGCADEVWLVPCGPRPDKPKLKTPAIDRYCMCQIAVNTVFSPDFPVKVSDIDTGRQMAAFTYDLLCSLRERHPGVQFAFIIGSDWLQPGTNIAEWTSLNHDWKPGMPEESKVIVTGHKLLEEFEFLVVPRPGYDVARTEEDPSGLKAFGPRLSWMQMPEPMHLIEGNLSSTEIRKRTHHSWQVQQAVQGGKLSTIEGLVPPGIVSYIRRARFYVD</sequence>
<dbReference type="InterPro" id="IPR005248">
    <property type="entry name" value="NadD/NMNAT"/>
</dbReference>
<keyword evidence="10" id="KW-1185">Reference proteome</keyword>
<organism evidence="9 10">
    <name type="scientific">Effrenium voratum</name>
    <dbReference type="NCBI Taxonomy" id="2562239"/>
    <lineage>
        <taxon>Eukaryota</taxon>
        <taxon>Sar</taxon>
        <taxon>Alveolata</taxon>
        <taxon>Dinophyceae</taxon>
        <taxon>Suessiales</taxon>
        <taxon>Symbiodiniaceae</taxon>
        <taxon>Effrenium</taxon>
    </lineage>
</organism>
<dbReference type="PANTHER" id="PTHR39321">
    <property type="entry name" value="NICOTINATE-NUCLEOTIDE ADENYLYLTRANSFERASE-RELATED"/>
    <property type="match status" value="1"/>
</dbReference>
<dbReference type="GO" id="GO:0070566">
    <property type="term" value="F:adenylyltransferase activity"/>
    <property type="evidence" value="ECO:0007669"/>
    <property type="project" value="UniProtKB-ARBA"/>
</dbReference>
<dbReference type="HAMAP" id="MF_00244">
    <property type="entry name" value="NaMN_adenylyltr"/>
    <property type="match status" value="1"/>
</dbReference>
<feature type="domain" description="Cytidyltransferase-like" evidence="8">
    <location>
        <begin position="75"/>
        <end position="272"/>
    </location>
</feature>
<protein>
    <recommendedName>
        <fullName evidence="8">Cytidyltransferase-like domain-containing protein</fullName>
    </recommendedName>
</protein>
<dbReference type="EMBL" id="CAUJNA010000153">
    <property type="protein sequence ID" value="CAJ1372729.1"/>
    <property type="molecule type" value="Genomic_DNA"/>
</dbReference>
<dbReference type="AlphaFoldDB" id="A0AA36HQM1"/>
<keyword evidence="3" id="KW-0808">Transferase</keyword>
<dbReference type="SUPFAM" id="SSF52374">
    <property type="entry name" value="Nucleotidylyl transferase"/>
    <property type="match status" value="1"/>
</dbReference>
<evidence type="ECO:0000256" key="7">
    <source>
        <dbReference type="ARBA" id="ARBA00023027"/>
    </source>
</evidence>
<comment type="pathway">
    <text evidence="1">Cofactor biosynthesis; NAD(+) biosynthesis.</text>
</comment>
<dbReference type="Proteomes" id="UP001178507">
    <property type="component" value="Unassembled WGS sequence"/>
</dbReference>
<evidence type="ECO:0000256" key="3">
    <source>
        <dbReference type="ARBA" id="ARBA00022679"/>
    </source>
</evidence>
<dbReference type="CDD" id="cd02165">
    <property type="entry name" value="NMNAT"/>
    <property type="match status" value="1"/>
</dbReference>
<comment type="caution">
    <text evidence="9">The sequence shown here is derived from an EMBL/GenBank/DDBJ whole genome shotgun (WGS) entry which is preliminary data.</text>
</comment>
<dbReference type="Pfam" id="PF01467">
    <property type="entry name" value="CTP_transf_like"/>
    <property type="match status" value="1"/>
</dbReference>
<dbReference type="InterPro" id="IPR014729">
    <property type="entry name" value="Rossmann-like_a/b/a_fold"/>
</dbReference>
<evidence type="ECO:0000256" key="6">
    <source>
        <dbReference type="ARBA" id="ARBA00022840"/>
    </source>
</evidence>
<dbReference type="Gene3D" id="3.40.50.620">
    <property type="entry name" value="HUPs"/>
    <property type="match status" value="1"/>
</dbReference>
<keyword evidence="5" id="KW-0547">Nucleotide-binding</keyword>
<reference evidence="9" key="1">
    <citation type="submission" date="2023-08" db="EMBL/GenBank/DDBJ databases">
        <authorList>
            <person name="Chen Y."/>
            <person name="Shah S."/>
            <person name="Dougan E. K."/>
            <person name="Thang M."/>
            <person name="Chan C."/>
        </authorList>
    </citation>
    <scope>NUCLEOTIDE SEQUENCE</scope>
</reference>
<name>A0AA36HQM1_9DINO</name>
<evidence type="ECO:0000256" key="5">
    <source>
        <dbReference type="ARBA" id="ARBA00022741"/>
    </source>
</evidence>
<evidence type="ECO:0000256" key="2">
    <source>
        <dbReference type="ARBA" id="ARBA00022642"/>
    </source>
</evidence>
<evidence type="ECO:0000313" key="9">
    <source>
        <dbReference type="EMBL" id="CAJ1372729.1"/>
    </source>
</evidence>
<evidence type="ECO:0000256" key="1">
    <source>
        <dbReference type="ARBA" id="ARBA00004790"/>
    </source>
</evidence>
<evidence type="ECO:0000256" key="4">
    <source>
        <dbReference type="ARBA" id="ARBA00022695"/>
    </source>
</evidence>
<dbReference type="GO" id="GO:0005524">
    <property type="term" value="F:ATP binding"/>
    <property type="evidence" value="ECO:0007669"/>
    <property type="project" value="UniProtKB-KW"/>
</dbReference>
<proteinExistence type="inferred from homology"/>
<evidence type="ECO:0000313" key="10">
    <source>
        <dbReference type="Proteomes" id="UP001178507"/>
    </source>
</evidence>
<keyword evidence="6" id="KW-0067">ATP-binding</keyword>
<dbReference type="GO" id="GO:0009435">
    <property type="term" value="P:NAD+ biosynthetic process"/>
    <property type="evidence" value="ECO:0007669"/>
    <property type="project" value="InterPro"/>
</dbReference>